<proteinExistence type="predicted"/>
<dbReference type="EMBL" id="GGEC01076893">
    <property type="protein sequence ID" value="MBX57377.1"/>
    <property type="molecule type" value="Transcribed_RNA"/>
</dbReference>
<accession>A0A2P2PRL3</accession>
<evidence type="ECO:0000313" key="1">
    <source>
        <dbReference type="EMBL" id="MBX57377.1"/>
    </source>
</evidence>
<sequence length="41" mass="4653">MLFFEPEQLASLVVKNKPIVIIAISQDPFADFYLLLVCRLG</sequence>
<organism evidence="1">
    <name type="scientific">Rhizophora mucronata</name>
    <name type="common">Asiatic mangrove</name>
    <dbReference type="NCBI Taxonomy" id="61149"/>
    <lineage>
        <taxon>Eukaryota</taxon>
        <taxon>Viridiplantae</taxon>
        <taxon>Streptophyta</taxon>
        <taxon>Embryophyta</taxon>
        <taxon>Tracheophyta</taxon>
        <taxon>Spermatophyta</taxon>
        <taxon>Magnoliopsida</taxon>
        <taxon>eudicotyledons</taxon>
        <taxon>Gunneridae</taxon>
        <taxon>Pentapetalae</taxon>
        <taxon>rosids</taxon>
        <taxon>fabids</taxon>
        <taxon>Malpighiales</taxon>
        <taxon>Rhizophoraceae</taxon>
        <taxon>Rhizophora</taxon>
    </lineage>
</organism>
<dbReference type="AlphaFoldDB" id="A0A2P2PRL3"/>
<reference evidence="1" key="1">
    <citation type="submission" date="2018-02" db="EMBL/GenBank/DDBJ databases">
        <title>Rhizophora mucronata_Transcriptome.</title>
        <authorList>
            <person name="Meera S.P."/>
            <person name="Sreeshan A."/>
            <person name="Augustine A."/>
        </authorList>
    </citation>
    <scope>NUCLEOTIDE SEQUENCE</scope>
    <source>
        <tissue evidence="1">Leaf</tissue>
    </source>
</reference>
<name>A0A2P2PRL3_RHIMU</name>
<protein>
    <submittedName>
        <fullName evidence="1">Uncharacterized protein</fullName>
    </submittedName>
</protein>